<dbReference type="eggNOG" id="KOG3482">
    <property type="taxonomic scope" value="Eukaryota"/>
</dbReference>
<proteinExistence type="inferred from homology"/>
<dbReference type="VEuPathDB" id="FungiDB:G647_05110"/>
<feature type="domain" description="Sm" evidence="6">
    <location>
        <begin position="130"/>
        <end position="203"/>
    </location>
</feature>
<dbReference type="VEuPathDB" id="FungiDB:G647_05109"/>
<dbReference type="PANTHER" id="PTHR12857:SF0">
    <property type="entry name" value="CXXC MOTIF CONTAINING ZINC BINDING PROTEIN"/>
    <property type="match status" value="1"/>
</dbReference>
<dbReference type="SUPFAM" id="SSF50182">
    <property type="entry name" value="Sm-like ribonucleoproteins"/>
    <property type="match status" value="1"/>
</dbReference>
<dbReference type="InterPro" id="IPR008584">
    <property type="entry name" value="CXXC_Zn-binding_euk"/>
</dbReference>
<dbReference type="InterPro" id="IPR010920">
    <property type="entry name" value="LSM_dom_sf"/>
</dbReference>
<dbReference type="GO" id="GO:0000398">
    <property type="term" value="P:mRNA splicing, via spliceosome"/>
    <property type="evidence" value="ECO:0007669"/>
    <property type="project" value="InterPro"/>
</dbReference>
<sequence>MLALTLSAELEGVTDLVPSDTAESPYYYTFKVQCTSCREIHANWVGVSRHRESSATIKAAPAKYEQHSPAKAKNLIEMDCRGLEFTDFKPDGEWEATGVESGTKFHGIDLSEGEWFDYDEKAGEEFTPLNPRPLLQSLINEEVIIRLKWGQTEYKGRLISVDSYMNIQLSNTEEYIDRKHTGTLGQVLIRCNNVLWISAAKGVEMNGEGPDTKMED</sequence>
<evidence type="ECO:0000313" key="7">
    <source>
        <dbReference type="EMBL" id="OCT55018.1"/>
    </source>
</evidence>
<evidence type="ECO:0000256" key="1">
    <source>
        <dbReference type="ARBA" id="ARBA00007818"/>
    </source>
</evidence>
<comment type="subunit">
    <text evidence="4">Component of the heptameric LSM1-LSM7 complex, which consists of LSM1, LSM2, LSM3, LSM4, LSM5, LSM6 and LSM7. Component of the heptameric LSM2-LSM8 complex, which consists of LSM2, LSM3, LSM4, LSM5, LSM6, LSM7 and LSM8. The LSm subunits form a seven-membered ring structure with a doughnut shape.</text>
</comment>
<dbReference type="GO" id="GO:0005681">
    <property type="term" value="C:spliceosomal complex"/>
    <property type="evidence" value="ECO:0007669"/>
    <property type="project" value="InterPro"/>
</dbReference>
<dbReference type="InterPro" id="IPR034100">
    <property type="entry name" value="Sm_F"/>
</dbReference>
<dbReference type="STRING" id="86049.A0A1C1D2Z2"/>
<accession>A0A1C1D2Z2</accession>
<dbReference type="InterPro" id="IPR047575">
    <property type="entry name" value="Sm"/>
</dbReference>
<dbReference type="SMART" id="SM00651">
    <property type="entry name" value="Sm"/>
    <property type="match status" value="1"/>
</dbReference>
<keyword evidence="3" id="KW-0862">Zinc</keyword>
<dbReference type="VEuPathDB" id="FungiDB:CLCR_02903"/>
<protein>
    <recommendedName>
        <fullName evidence="5">Sm protein F</fullName>
    </recommendedName>
</protein>
<dbReference type="PANTHER" id="PTHR12857">
    <property type="entry name" value="CXXC MOTIF CONTAINING ZINC BINDING PROTEIN"/>
    <property type="match status" value="1"/>
</dbReference>
<evidence type="ECO:0000256" key="2">
    <source>
        <dbReference type="ARBA" id="ARBA00022723"/>
    </source>
</evidence>
<dbReference type="SUPFAM" id="SSF141678">
    <property type="entry name" value="MAL13P1.257-like"/>
    <property type="match status" value="1"/>
</dbReference>
<evidence type="ECO:0000256" key="4">
    <source>
        <dbReference type="ARBA" id="ARBA00025892"/>
    </source>
</evidence>
<dbReference type="OrthoDB" id="10248838at2759"/>
<evidence type="ECO:0000256" key="5">
    <source>
        <dbReference type="ARBA" id="ARBA00030144"/>
    </source>
</evidence>
<evidence type="ECO:0000259" key="6">
    <source>
        <dbReference type="PROSITE" id="PS52002"/>
    </source>
</evidence>
<keyword evidence="8" id="KW-1185">Reference proteome</keyword>
<dbReference type="Proteomes" id="UP000094526">
    <property type="component" value="Unassembled WGS sequence"/>
</dbReference>
<organism evidence="7 8">
    <name type="scientific">Cladophialophora carrionii</name>
    <dbReference type="NCBI Taxonomy" id="86049"/>
    <lineage>
        <taxon>Eukaryota</taxon>
        <taxon>Fungi</taxon>
        <taxon>Dikarya</taxon>
        <taxon>Ascomycota</taxon>
        <taxon>Pezizomycotina</taxon>
        <taxon>Eurotiomycetes</taxon>
        <taxon>Chaetothyriomycetidae</taxon>
        <taxon>Chaetothyriales</taxon>
        <taxon>Herpotrichiellaceae</taxon>
        <taxon>Cladophialophora</taxon>
    </lineage>
</organism>
<keyword evidence="2" id="KW-0479">Metal-binding</keyword>
<dbReference type="PROSITE" id="PS52002">
    <property type="entry name" value="SM"/>
    <property type="match status" value="1"/>
</dbReference>
<gene>
    <name evidence="7" type="ORF">CLCR_02903</name>
</gene>
<dbReference type="Pfam" id="PF05907">
    <property type="entry name" value="CXXC_Zn-b_euk"/>
    <property type="match status" value="1"/>
</dbReference>
<dbReference type="CDD" id="cd01722">
    <property type="entry name" value="Sm_F"/>
    <property type="match status" value="1"/>
</dbReference>
<dbReference type="EMBL" id="LGRB01000003">
    <property type="protein sequence ID" value="OCT55018.1"/>
    <property type="molecule type" value="Genomic_DNA"/>
</dbReference>
<dbReference type="InterPro" id="IPR001163">
    <property type="entry name" value="Sm_dom_euk/arc"/>
</dbReference>
<evidence type="ECO:0000313" key="8">
    <source>
        <dbReference type="Proteomes" id="UP000094526"/>
    </source>
</evidence>
<evidence type="ECO:0000256" key="3">
    <source>
        <dbReference type="ARBA" id="ARBA00022833"/>
    </source>
</evidence>
<dbReference type="AlphaFoldDB" id="A0A1C1D2Z2"/>
<name>A0A1C1D2Z2_9EURO</name>
<dbReference type="Pfam" id="PF01423">
    <property type="entry name" value="LSM"/>
    <property type="match status" value="1"/>
</dbReference>
<dbReference type="GO" id="GO:0003723">
    <property type="term" value="F:RNA binding"/>
    <property type="evidence" value="ECO:0007669"/>
    <property type="project" value="InterPro"/>
</dbReference>
<reference evidence="8" key="1">
    <citation type="submission" date="2015-07" db="EMBL/GenBank/DDBJ databases">
        <authorList>
            <person name="Teixeira M.M."/>
            <person name="Souza R.C."/>
            <person name="Almeida L.G."/>
            <person name="Vicente V.A."/>
            <person name="de Hoog S."/>
            <person name="Bocca A.L."/>
            <person name="de Almeida S.R."/>
            <person name="Vasconcelos A.T."/>
            <person name="Felipe M.S."/>
        </authorList>
    </citation>
    <scope>NUCLEOTIDE SEQUENCE [LARGE SCALE GENOMIC DNA]</scope>
    <source>
        <strain evidence="8">KSF</strain>
    </source>
</reference>
<dbReference type="Gene3D" id="2.30.30.100">
    <property type="match status" value="1"/>
</dbReference>
<dbReference type="GO" id="GO:0008270">
    <property type="term" value="F:zinc ion binding"/>
    <property type="evidence" value="ECO:0007669"/>
    <property type="project" value="TreeGrafter"/>
</dbReference>
<comment type="similarity">
    <text evidence="1">Belongs to the UPF0587 family.</text>
</comment>
<comment type="caution">
    <text evidence="7">The sequence shown here is derived from an EMBL/GenBank/DDBJ whole genome shotgun (WGS) entry which is preliminary data.</text>
</comment>